<dbReference type="Gene3D" id="3.40.50.850">
    <property type="entry name" value="Isochorismatase-like"/>
    <property type="match status" value="1"/>
</dbReference>
<organism evidence="2 3">
    <name type="scientific">Ktedonospora formicarum</name>
    <dbReference type="NCBI Taxonomy" id="2778364"/>
    <lineage>
        <taxon>Bacteria</taxon>
        <taxon>Bacillati</taxon>
        <taxon>Chloroflexota</taxon>
        <taxon>Ktedonobacteria</taxon>
        <taxon>Ktedonobacterales</taxon>
        <taxon>Ktedonobacteraceae</taxon>
        <taxon>Ktedonospora</taxon>
    </lineage>
</organism>
<reference evidence="2" key="1">
    <citation type="submission" date="2020-10" db="EMBL/GenBank/DDBJ databases">
        <title>Taxonomic study of unclassified bacteria belonging to the class Ktedonobacteria.</title>
        <authorList>
            <person name="Yabe S."/>
            <person name="Wang C.M."/>
            <person name="Zheng Y."/>
            <person name="Sakai Y."/>
            <person name="Cavaletti L."/>
            <person name="Monciardini P."/>
            <person name="Donadio S."/>
        </authorList>
    </citation>
    <scope>NUCLEOTIDE SEQUENCE</scope>
    <source>
        <strain evidence="2">SOSP1-1</strain>
    </source>
</reference>
<evidence type="ECO:0000313" key="2">
    <source>
        <dbReference type="EMBL" id="GHO44984.1"/>
    </source>
</evidence>
<dbReference type="Pfam" id="PF00857">
    <property type="entry name" value="Isochorismatase"/>
    <property type="match status" value="1"/>
</dbReference>
<dbReference type="InterPro" id="IPR036380">
    <property type="entry name" value="Isochorismatase-like_sf"/>
</dbReference>
<dbReference type="RefSeq" id="WP_220194345.1">
    <property type="nucleotide sequence ID" value="NZ_BNJF01000001.1"/>
</dbReference>
<feature type="domain" description="Isochorismatase-like" evidence="1">
    <location>
        <begin position="46"/>
        <end position="203"/>
    </location>
</feature>
<dbReference type="GO" id="GO:0019365">
    <property type="term" value="P:pyridine nucleotide salvage"/>
    <property type="evidence" value="ECO:0007669"/>
    <property type="project" value="InterPro"/>
</dbReference>
<protein>
    <submittedName>
        <fullName evidence="2">Nicotinamidase</fullName>
    </submittedName>
</protein>
<dbReference type="SUPFAM" id="SSF52499">
    <property type="entry name" value="Isochorismatase-like hydrolases"/>
    <property type="match status" value="1"/>
</dbReference>
<evidence type="ECO:0000313" key="3">
    <source>
        <dbReference type="Proteomes" id="UP000612362"/>
    </source>
</evidence>
<dbReference type="AlphaFoldDB" id="A0A8J3HWD3"/>
<dbReference type="GO" id="GO:0008936">
    <property type="term" value="F:nicotinamidase activity"/>
    <property type="evidence" value="ECO:0007669"/>
    <property type="project" value="InterPro"/>
</dbReference>
<dbReference type="Proteomes" id="UP000612362">
    <property type="component" value="Unassembled WGS sequence"/>
</dbReference>
<dbReference type="PANTHER" id="PTHR47297:SF2">
    <property type="entry name" value="OS02G0606800 PROTEIN"/>
    <property type="match status" value="1"/>
</dbReference>
<proteinExistence type="predicted"/>
<evidence type="ECO:0000259" key="1">
    <source>
        <dbReference type="Pfam" id="PF00857"/>
    </source>
</evidence>
<dbReference type="CDD" id="cd00431">
    <property type="entry name" value="cysteine_hydrolases"/>
    <property type="match status" value="1"/>
</dbReference>
<sequence length="242" mass="26685">MAHSTLPANFIEQAVPFLRELVQWERELPTLAWGDFVVEAQKGQVALFSIDMINGFCHEGALASPRIRGIIPAVVAAMKGAFGIGVRNFVLAQDCHTENATEFADFPPHCQAGSREAEIIPELLDLPALALATVVHKNSLHAFHGTNLDTWLDEHSDMSIATIVGDCTDLCVYQTALHLKLHANAYNKPLRVIVPENAVQTYDTPVEITQEAGILPHNGDVMHLLALYHMRLNGIEVVREIR</sequence>
<gene>
    <name evidence="2" type="ORF">KSX_31470</name>
</gene>
<comment type="caution">
    <text evidence="2">The sequence shown here is derived from an EMBL/GenBank/DDBJ whole genome shotgun (WGS) entry which is preliminary data.</text>
</comment>
<name>A0A8J3HWD3_9CHLR</name>
<dbReference type="InterPro" id="IPR044717">
    <property type="entry name" value="NIC1"/>
</dbReference>
<dbReference type="PANTHER" id="PTHR47297">
    <property type="match status" value="1"/>
</dbReference>
<accession>A0A8J3HWD3</accession>
<dbReference type="InterPro" id="IPR000868">
    <property type="entry name" value="Isochorismatase-like_dom"/>
</dbReference>
<keyword evidence="3" id="KW-1185">Reference proteome</keyword>
<dbReference type="EMBL" id="BNJF01000001">
    <property type="protein sequence ID" value="GHO44984.1"/>
    <property type="molecule type" value="Genomic_DNA"/>
</dbReference>